<protein>
    <recommendedName>
        <fullName evidence="1">non-specific serine/threonine protein kinase</fullName>
        <ecNumber evidence="1">2.7.11.1</ecNumber>
    </recommendedName>
</protein>
<gene>
    <name evidence="8" type="ORF">L228DRAFT_268548</name>
</gene>
<dbReference type="SMART" id="SM00220">
    <property type="entry name" value="S_TKc"/>
    <property type="match status" value="1"/>
</dbReference>
<reference evidence="8 9" key="1">
    <citation type="journal article" date="2016" name="Fungal Biol.">
        <title>The genome of Xylona heveae provides a window into fungal endophytism.</title>
        <authorList>
            <person name="Gazis R."/>
            <person name="Kuo A."/>
            <person name="Riley R."/>
            <person name="LaButti K."/>
            <person name="Lipzen A."/>
            <person name="Lin J."/>
            <person name="Amirebrahimi M."/>
            <person name="Hesse C.N."/>
            <person name="Spatafora J.W."/>
            <person name="Henrissat B."/>
            <person name="Hainaut M."/>
            <person name="Grigoriev I.V."/>
            <person name="Hibbett D.S."/>
        </authorList>
    </citation>
    <scope>NUCLEOTIDE SEQUENCE [LARGE SCALE GENOMIC DNA]</scope>
    <source>
        <strain evidence="8 9">TC161</strain>
    </source>
</reference>
<evidence type="ECO:0000256" key="4">
    <source>
        <dbReference type="ARBA" id="ARBA00022777"/>
    </source>
</evidence>
<dbReference type="InterPro" id="IPR000719">
    <property type="entry name" value="Prot_kinase_dom"/>
</dbReference>
<evidence type="ECO:0000259" key="7">
    <source>
        <dbReference type="PROSITE" id="PS50011"/>
    </source>
</evidence>
<dbReference type="RefSeq" id="XP_018187604.1">
    <property type="nucleotide sequence ID" value="XM_018335152.1"/>
</dbReference>
<dbReference type="GO" id="GO:0005524">
    <property type="term" value="F:ATP binding"/>
    <property type="evidence" value="ECO:0007669"/>
    <property type="project" value="UniProtKB-KW"/>
</dbReference>
<dbReference type="Pfam" id="PF00069">
    <property type="entry name" value="Pkinase"/>
    <property type="match status" value="1"/>
</dbReference>
<evidence type="ECO:0000313" key="9">
    <source>
        <dbReference type="Proteomes" id="UP000076632"/>
    </source>
</evidence>
<keyword evidence="5" id="KW-0067">ATP-binding</keyword>
<dbReference type="InterPro" id="IPR011009">
    <property type="entry name" value="Kinase-like_dom_sf"/>
</dbReference>
<dbReference type="STRING" id="1328760.A0A165GD77"/>
<dbReference type="PROSITE" id="PS00108">
    <property type="entry name" value="PROTEIN_KINASE_ST"/>
    <property type="match status" value="1"/>
</dbReference>
<dbReference type="PROSITE" id="PS50011">
    <property type="entry name" value="PROTEIN_KINASE_DOM"/>
    <property type="match status" value="1"/>
</dbReference>
<evidence type="ECO:0000256" key="6">
    <source>
        <dbReference type="SAM" id="MobiDB-lite"/>
    </source>
</evidence>
<feature type="region of interest" description="Disordered" evidence="6">
    <location>
        <begin position="1"/>
        <end position="54"/>
    </location>
</feature>
<dbReference type="OrthoDB" id="310217at2759"/>
<evidence type="ECO:0000256" key="5">
    <source>
        <dbReference type="ARBA" id="ARBA00022840"/>
    </source>
</evidence>
<dbReference type="SUPFAM" id="SSF56112">
    <property type="entry name" value="Protein kinase-like (PK-like)"/>
    <property type="match status" value="1"/>
</dbReference>
<accession>A0A165GD77</accession>
<feature type="region of interest" description="Disordered" evidence="6">
    <location>
        <begin position="427"/>
        <end position="446"/>
    </location>
</feature>
<dbReference type="GeneID" id="28900289"/>
<dbReference type="Gene3D" id="3.30.200.20">
    <property type="entry name" value="Phosphorylase Kinase, domain 1"/>
    <property type="match status" value="1"/>
</dbReference>
<evidence type="ECO:0000256" key="1">
    <source>
        <dbReference type="ARBA" id="ARBA00012513"/>
    </source>
</evidence>
<evidence type="ECO:0000313" key="8">
    <source>
        <dbReference type="EMBL" id="KZF22049.1"/>
    </source>
</evidence>
<dbReference type="EMBL" id="KV407459">
    <property type="protein sequence ID" value="KZF22049.1"/>
    <property type="molecule type" value="Genomic_DNA"/>
</dbReference>
<feature type="compositionally biased region" description="Acidic residues" evidence="6">
    <location>
        <begin position="39"/>
        <end position="52"/>
    </location>
</feature>
<dbReference type="EC" id="2.7.11.1" evidence="1"/>
<dbReference type="GO" id="GO:0004674">
    <property type="term" value="F:protein serine/threonine kinase activity"/>
    <property type="evidence" value="ECO:0007669"/>
    <property type="project" value="UniProtKB-EC"/>
</dbReference>
<dbReference type="PANTHER" id="PTHR43671:SF13">
    <property type="entry name" value="SERINE_THREONINE-PROTEIN KINASE NEK2"/>
    <property type="match status" value="1"/>
</dbReference>
<feature type="domain" description="Protein kinase" evidence="7">
    <location>
        <begin position="83"/>
        <end position="371"/>
    </location>
</feature>
<keyword evidence="3" id="KW-0547">Nucleotide-binding</keyword>
<dbReference type="Proteomes" id="UP000076632">
    <property type="component" value="Unassembled WGS sequence"/>
</dbReference>
<name>A0A165GD77_XYLHT</name>
<dbReference type="InParanoid" id="A0A165GD77"/>
<dbReference type="InterPro" id="IPR050660">
    <property type="entry name" value="NEK_Ser/Thr_kinase"/>
</dbReference>
<sequence>MSEENSWLRWGTKAPEPPVEEFPWSKWGMKAPEPVSAPMDEDDDQNSDESFDGPDVLPHEEYWDEDEETTFIESEAGWGGEGWRGKRILGKGGFGIVGLWTRPSEDGRAAEHLVIKQDLTRRGFDMEKPYEVIAMEELAQCECPNFVSLMAYRRFKKAKKHRMYLEYCPFGTLKRLIRNYRLWGHYLPEPFLWKIFAGLANAVSCMEGGQIDDEGNLIRMWSDEYIHRDIKPENVLMDDPDLQIDGGNPYPYPIPKLGDFGLAVKTHLQDRANPFDYLDAGTSGYKAPEQMEVVDAMSAWTNIWGIGAIMFELATLVPVVAVSNHNVADMALLESTDYSEPLRKLIAQCVEWRPTKRPTAQSLRLETQKYWQAVAQQLAVSNGEWDDHKDRNRVFYRGVEINQLSKGDRSLHRIEWAAANRQLEKSYVGSSDPRLQPPSWSVTPIPSWDQDRAEEALVEW</sequence>
<dbReference type="InterPro" id="IPR008271">
    <property type="entry name" value="Ser/Thr_kinase_AS"/>
</dbReference>
<keyword evidence="9" id="KW-1185">Reference proteome</keyword>
<dbReference type="PANTHER" id="PTHR43671">
    <property type="entry name" value="SERINE/THREONINE-PROTEIN KINASE NEK"/>
    <property type="match status" value="1"/>
</dbReference>
<keyword evidence="4 8" id="KW-0418">Kinase</keyword>
<evidence type="ECO:0000256" key="3">
    <source>
        <dbReference type="ARBA" id="ARBA00022741"/>
    </source>
</evidence>
<dbReference type="AlphaFoldDB" id="A0A165GD77"/>
<organism evidence="8 9">
    <name type="scientific">Xylona heveae (strain CBS 132557 / TC161)</name>
    <dbReference type="NCBI Taxonomy" id="1328760"/>
    <lineage>
        <taxon>Eukaryota</taxon>
        <taxon>Fungi</taxon>
        <taxon>Dikarya</taxon>
        <taxon>Ascomycota</taxon>
        <taxon>Pezizomycotina</taxon>
        <taxon>Xylonomycetes</taxon>
        <taxon>Xylonales</taxon>
        <taxon>Xylonaceae</taxon>
        <taxon>Xylona</taxon>
    </lineage>
</organism>
<evidence type="ECO:0000256" key="2">
    <source>
        <dbReference type="ARBA" id="ARBA00022679"/>
    </source>
</evidence>
<keyword evidence="2" id="KW-0808">Transferase</keyword>
<dbReference type="OMA" id="INDWESA"/>
<proteinExistence type="predicted"/>
<dbReference type="Gene3D" id="1.10.510.10">
    <property type="entry name" value="Transferase(Phosphotransferase) domain 1"/>
    <property type="match status" value="1"/>
</dbReference>